<proteinExistence type="predicted"/>
<gene>
    <name evidence="3" type="ORF">CR203_24475</name>
</gene>
<dbReference type="RefSeq" id="WP_110938884.1">
    <property type="nucleotide sequence ID" value="NZ_KZ614148.1"/>
</dbReference>
<accession>A0A3A9KBQ4</accession>
<dbReference type="PANTHER" id="PTHR36834:SF2">
    <property type="entry name" value="MEMBRANE PROTEIN"/>
    <property type="match status" value="1"/>
</dbReference>
<keyword evidence="1" id="KW-0812">Transmembrane</keyword>
<evidence type="ECO:0000313" key="3">
    <source>
        <dbReference type="EMBL" id="RKL64765.1"/>
    </source>
</evidence>
<keyword evidence="1" id="KW-1133">Transmembrane helix</keyword>
<comment type="caution">
    <text evidence="3">The sequence shown here is derived from an EMBL/GenBank/DDBJ whole genome shotgun (WGS) entry which is preliminary data.</text>
</comment>
<feature type="transmembrane region" description="Helical" evidence="1">
    <location>
        <begin position="112"/>
        <end position="133"/>
    </location>
</feature>
<dbReference type="InterPro" id="IPR006976">
    <property type="entry name" value="VanZ-like"/>
</dbReference>
<evidence type="ECO:0000256" key="1">
    <source>
        <dbReference type="SAM" id="Phobius"/>
    </source>
</evidence>
<protein>
    <submittedName>
        <fullName evidence="3">VanZ family protein</fullName>
    </submittedName>
</protein>
<feature type="transmembrane region" description="Helical" evidence="1">
    <location>
        <begin position="140"/>
        <end position="160"/>
    </location>
</feature>
<name>A0A3A9KBQ4_9BACI</name>
<dbReference type="AlphaFoldDB" id="A0A3A9KBQ4"/>
<evidence type="ECO:0000259" key="2">
    <source>
        <dbReference type="Pfam" id="PF04892"/>
    </source>
</evidence>
<keyword evidence="4" id="KW-1185">Reference proteome</keyword>
<sequence>MKKIIKLSLIYSQPLIILLLPVWFELTRYLHFMVIAILWFCFSFFVLFCICLIKDEKIIVSKRILHLVLLLYSIGLLILLFFRPQEQNYGAVNLIPFETIQFYLSGQVDHLIAVYNLGANIGLFLPYGLYYRYIKKKPSIINLILIAIGSVCLIEGLQYISNRGSLDIDDLILNVLGVCFGFLFHPLKLYVR</sequence>
<dbReference type="EMBL" id="PDOE01000040">
    <property type="protein sequence ID" value="RKL64765.1"/>
    <property type="molecule type" value="Genomic_DNA"/>
</dbReference>
<dbReference type="Proteomes" id="UP000281498">
    <property type="component" value="Unassembled WGS sequence"/>
</dbReference>
<feature type="transmembrane region" description="Helical" evidence="1">
    <location>
        <begin position="172"/>
        <end position="191"/>
    </location>
</feature>
<dbReference type="OrthoDB" id="4822551at2"/>
<dbReference type="InterPro" id="IPR053150">
    <property type="entry name" value="Teicoplanin_resist-assoc"/>
</dbReference>
<evidence type="ECO:0000313" key="4">
    <source>
        <dbReference type="Proteomes" id="UP000281498"/>
    </source>
</evidence>
<keyword evidence="1" id="KW-0472">Membrane</keyword>
<dbReference type="PANTHER" id="PTHR36834">
    <property type="entry name" value="MEMBRANE PROTEIN-RELATED"/>
    <property type="match status" value="1"/>
</dbReference>
<feature type="transmembrane region" description="Helical" evidence="1">
    <location>
        <begin position="64"/>
        <end position="82"/>
    </location>
</feature>
<reference evidence="3 4" key="1">
    <citation type="submission" date="2017-10" db="EMBL/GenBank/DDBJ databases">
        <title>Bacillus sp. nov., a halophilic bacterium isolated from a Keqin Lake.</title>
        <authorList>
            <person name="Wang H."/>
        </authorList>
    </citation>
    <scope>NUCLEOTIDE SEQUENCE [LARGE SCALE GENOMIC DNA]</scope>
    <source>
        <strain evidence="3 4">KCTC 13187</strain>
    </source>
</reference>
<organism evidence="3 4">
    <name type="scientific">Salipaludibacillus neizhouensis</name>
    <dbReference type="NCBI Taxonomy" id="885475"/>
    <lineage>
        <taxon>Bacteria</taxon>
        <taxon>Bacillati</taxon>
        <taxon>Bacillota</taxon>
        <taxon>Bacilli</taxon>
        <taxon>Bacillales</taxon>
        <taxon>Bacillaceae</taxon>
    </lineage>
</organism>
<feature type="transmembrane region" description="Helical" evidence="1">
    <location>
        <begin position="7"/>
        <end position="24"/>
    </location>
</feature>
<feature type="transmembrane region" description="Helical" evidence="1">
    <location>
        <begin position="30"/>
        <end position="52"/>
    </location>
</feature>
<dbReference type="Pfam" id="PF04892">
    <property type="entry name" value="VanZ"/>
    <property type="match status" value="1"/>
</dbReference>
<feature type="domain" description="VanZ-like" evidence="2">
    <location>
        <begin position="70"/>
        <end position="186"/>
    </location>
</feature>